<keyword evidence="3" id="KW-0677">Repeat</keyword>
<dbReference type="PANTHER" id="PTHR44366:SF1">
    <property type="entry name" value="UDP-N-ACETYLGLUCOSAMINE--PEPTIDE N-ACETYLGLUCOSAMINYLTRANSFERASE 110 KDA SUBUNIT"/>
    <property type="match status" value="1"/>
</dbReference>
<dbReference type="InterPro" id="IPR037919">
    <property type="entry name" value="OGT"/>
</dbReference>
<dbReference type="OrthoDB" id="9991317at2759"/>
<dbReference type="Gene3D" id="1.25.40.10">
    <property type="entry name" value="Tetratricopeptide repeat domain"/>
    <property type="match status" value="1"/>
</dbReference>
<dbReference type="InterPro" id="IPR029489">
    <property type="entry name" value="OGT/SEC/SPY_C"/>
</dbReference>
<feature type="compositionally biased region" description="Basic and acidic residues" evidence="5">
    <location>
        <begin position="369"/>
        <end position="387"/>
    </location>
</feature>
<evidence type="ECO:0000256" key="4">
    <source>
        <dbReference type="ARBA" id="ARBA00022803"/>
    </source>
</evidence>
<dbReference type="PANTHER" id="PTHR44366">
    <property type="entry name" value="UDP-N-ACETYLGLUCOSAMINE--PEPTIDE N-ACETYLGLUCOSAMINYLTRANSFERASE 110 KDA SUBUNIT"/>
    <property type="match status" value="1"/>
</dbReference>
<evidence type="ECO:0000259" key="6">
    <source>
        <dbReference type="Pfam" id="PF13844"/>
    </source>
</evidence>
<keyword evidence="8" id="KW-1185">Reference proteome</keyword>
<dbReference type="GO" id="GO:0006493">
    <property type="term" value="P:protein O-linked glycosylation"/>
    <property type="evidence" value="ECO:0007669"/>
    <property type="project" value="InterPro"/>
</dbReference>
<feature type="region of interest" description="Disordered" evidence="5">
    <location>
        <begin position="362"/>
        <end position="387"/>
    </location>
</feature>
<proteinExistence type="predicted"/>
<comment type="pathway">
    <text evidence="1">Protein modification; protein glycosylation.</text>
</comment>
<keyword evidence="4" id="KW-0802">TPR repeat</keyword>
<dbReference type="eggNOG" id="KOG4626">
    <property type="taxonomic scope" value="Eukaryota"/>
</dbReference>
<feature type="compositionally biased region" description="Basic and acidic residues" evidence="5">
    <location>
        <begin position="930"/>
        <end position="941"/>
    </location>
</feature>
<feature type="compositionally biased region" description="Basic and acidic residues" evidence="5">
    <location>
        <begin position="875"/>
        <end position="885"/>
    </location>
</feature>
<evidence type="ECO:0000256" key="5">
    <source>
        <dbReference type="SAM" id="MobiDB-lite"/>
    </source>
</evidence>
<organism evidence="7 8">
    <name type="scientific">Ectocarpus siliculosus</name>
    <name type="common">Brown alga</name>
    <name type="synonym">Conferva siliculosa</name>
    <dbReference type="NCBI Taxonomy" id="2880"/>
    <lineage>
        <taxon>Eukaryota</taxon>
        <taxon>Sar</taxon>
        <taxon>Stramenopiles</taxon>
        <taxon>Ochrophyta</taxon>
        <taxon>PX clade</taxon>
        <taxon>Phaeophyceae</taxon>
        <taxon>Ectocarpales</taxon>
        <taxon>Ectocarpaceae</taxon>
        <taxon>Ectocarpus</taxon>
    </lineage>
</organism>
<dbReference type="GO" id="GO:0097363">
    <property type="term" value="F:protein O-acetylglucosaminyltransferase activity"/>
    <property type="evidence" value="ECO:0007669"/>
    <property type="project" value="TreeGrafter"/>
</dbReference>
<feature type="region of interest" description="Disordered" evidence="5">
    <location>
        <begin position="930"/>
        <end position="950"/>
    </location>
</feature>
<dbReference type="Proteomes" id="UP000002630">
    <property type="component" value="Linkage Group LG08"/>
</dbReference>
<keyword evidence="2" id="KW-0808">Transferase</keyword>
<feature type="domain" description="O-GlcNAc transferase C-terminal" evidence="6">
    <location>
        <begin position="1"/>
        <end position="132"/>
    </location>
</feature>
<dbReference type="EMBL" id="FN647683">
    <property type="protein sequence ID" value="CBN79205.1"/>
    <property type="molecule type" value="Genomic_DNA"/>
</dbReference>
<dbReference type="Gene3D" id="3.40.50.2000">
    <property type="entry name" value="Glycogen Phosphorylase B"/>
    <property type="match status" value="2"/>
</dbReference>
<gene>
    <name evidence="7" type="ORF">Esi_0010_0129</name>
</gene>
<accession>D8LC22</accession>
<reference evidence="7 8" key="1">
    <citation type="journal article" date="2010" name="Nature">
        <title>The Ectocarpus genome and the independent evolution of multicellularity in brown algae.</title>
        <authorList>
            <person name="Cock J.M."/>
            <person name="Sterck L."/>
            <person name="Rouze P."/>
            <person name="Scornet D."/>
            <person name="Allen A.E."/>
            <person name="Amoutzias G."/>
            <person name="Anthouard V."/>
            <person name="Artiguenave F."/>
            <person name="Aury J.M."/>
            <person name="Badger J.H."/>
            <person name="Beszteri B."/>
            <person name="Billiau K."/>
            <person name="Bonnet E."/>
            <person name="Bothwell J.H."/>
            <person name="Bowler C."/>
            <person name="Boyen C."/>
            <person name="Brownlee C."/>
            <person name="Carrano C.J."/>
            <person name="Charrier B."/>
            <person name="Cho G.Y."/>
            <person name="Coelho S.M."/>
            <person name="Collen J."/>
            <person name="Corre E."/>
            <person name="Da Silva C."/>
            <person name="Delage L."/>
            <person name="Delaroque N."/>
            <person name="Dittami S.M."/>
            <person name="Doulbeau S."/>
            <person name="Elias M."/>
            <person name="Farnham G."/>
            <person name="Gachon C.M."/>
            <person name="Gschloessl B."/>
            <person name="Heesch S."/>
            <person name="Jabbari K."/>
            <person name="Jubin C."/>
            <person name="Kawai H."/>
            <person name="Kimura K."/>
            <person name="Kloareg B."/>
            <person name="Kupper F.C."/>
            <person name="Lang D."/>
            <person name="Le Bail A."/>
            <person name="Leblanc C."/>
            <person name="Lerouge P."/>
            <person name="Lohr M."/>
            <person name="Lopez P.J."/>
            <person name="Martens C."/>
            <person name="Maumus F."/>
            <person name="Michel G."/>
            <person name="Miranda-Saavedra D."/>
            <person name="Morales J."/>
            <person name="Moreau H."/>
            <person name="Motomura T."/>
            <person name="Nagasato C."/>
            <person name="Napoli C.A."/>
            <person name="Nelson D.R."/>
            <person name="Nyvall-Collen P."/>
            <person name="Peters A.F."/>
            <person name="Pommier C."/>
            <person name="Potin P."/>
            <person name="Poulain J."/>
            <person name="Quesneville H."/>
            <person name="Read B."/>
            <person name="Rensing S.A."/>
            <person name="Ritter A."/>
            <person name="Rousvoal S."/>
            <person name="Samanta M."/>
            <person name="Samson G."/>
            <person name="Schroeder D.C."/>
            <person name="Segurens B."/>
            <person name="Strittmatter M."/>
            <person name="Tonon T."/>
            <person name="Tregear J.W."/>
            <person name="Valentin K."/>
            <person name="von Dassow P."/>
            <person name="Yamagishi T."/>
            <person name="Van de Peer Y."/>
            <person name="Wincker P."/>
        </authorList>
    </citation>
    <scope>NUCLEOTIDE SEQUENCE [LARGE SCALE GENOMIC DNA]</scope>
    <source>
        <strain evidence="8">Ec32 / CCAP1310/4</strain>
    </source>
</reference>
<dbReference type="SUPFAM" id="SSF48452">
    <property type="entry name" value="TPR-like"/>
    <property type="match status" value="1"/>
</dbReference>
<sequence length="950" mass="103958">MGVHPDRIRLDELLTRQEHVWRVSGSCDLFVDSFVYGAHTTAADALWAGLPLLTLRGYGVDDTPAGQMSGRVGTSLLSALGLDELSFHSVKDLENAAVALVQSPGRLATLRKRLLSRAMNSPLFDTRLTTRNLERAYEAMWEQRELGLPPSHIVVDPTQGALPPLRLPFDEDDDSLPSGSSRGAPWNRGINDAGDQVTTAAKGMVARAVEAAMVWVETGTTEGVEDALTATGRLLAGDPLSAQALHMRGVALHFLGRSTEGVVFMERAALLATSGKLKEPGLDVAMLWRNLDAAQHAIAEGDGLSFPPETTNAPFLKGLAVSPSRLPTPLLIVLRRYWRRGDHTACAGAFWKHWPGLRRHLPGGAVESAGERREHDPPPGGDEERGFGDGWAWEAWHGEDADEVAGILEAAASCFVGLGRLEEAWRAWKLASETQPGNQEFPLRYAACLSSAGHVERAHRELNRAVRALNYAWFHEEGGSVVPRLPRPRRGADGQPLPLVVAFYCFEYGNAWFPNWGPSSLGQGLGGSEEVVIHLSRELAKLGFWVEVYADPIGNDVGRDRGFEGAEDGGAGGVVWYPYKAFDVSRPPDVFVAWRYQVSLHLAEGSGRRFLWLQDVLEDPLSTGFADNLDGVFCPSLYHVSVIQPEALRSLGRVLPNGIDSRIFSDGDNSPDLFVYGSAPNRGLSGVLLMWPYIRSQIPTATLEVYYGFSDNFMEWAKTNVNGVDEWVAGMKRLLDQEGILYMGMVDHQTLHDAYARAGFVLYPTSFPETGCVSLIKAMAMGSIPITSRFPTSTLPELTNQWDMGPPEALASHHLLPEHDMPWLESWARAVVHASKTDTSERIRQRGAPKAGTRSEIPGTDASERGARKHTKGATAHDGDREHDASQGFESVVGQGQRGRFGCVQDRREDMKAAVRERYAFSSTAKLWAREMTGESADDRPQGGTLLLNS</sequence>
<evidence type="ECO:0000256" key="3">
    <source>
        <dbReference type="ARBA" id="ARBA00022737"/>
    </source>
</evidence>
<evidence type="ECO:0000256" key="1">
    <source>
        <dbReference type="ARBA" id="ARBA00004922"/>
    </source>
</evidence>
<feature type="compositionally biased region" description="Basic and acidic residues" evidence="5">
    <location>
        <begin position="835"/>
        <end position="844"/>
    </location>
</feature>
<dbReference type="InParanoid" id="D8LC22"/>
<dbReference type="SUPFAM" id="SSF53756">
    <property type="entry name" value="UDP-Glycosyltransferase/glycogen phosphorylase"/>
    <property type="match status" value="1"/>
</dbReference>
<dbReference type="Pfam" id="PF13844">
    <property type="entry name" value="Glyco_transf_41"/>
    <property type="match status" value="1"/>
</dbReference>
<feature type="region of interest" description="Disordered" evidence="5">
    <location>
        <begin position="835"/>
        <end position="894"/>
    </location>
</feature>
<dbReference type="InterPro" id="IPR011990">
    <property type="entry name" value="TPR-like_helical_dom_sf"/>
</dbReference>
<evidence type="ECO:0000313" key="7">
    <source>
        <dbReference type="EMBL" id="CBN79205.1"/>
    </source>
</evidence>
<dbReference type="EMBL" id="FN649733">
    <property type="protein sequence ID" value="CBN79205.1"/>
    <property type="molecule type" value="Genomic_DNA"/>
</dbReference>
<evidence type="ECO:0000313" key="8">
    <source>
        <dbReference type="Proteomes" id="UP000002630"/>
    </source>
</evidence>
<evidence type="ECO:0000256" key="2">
    <source>
        <dbReference type="ARBA" id="ARBA00022679"/>
    </source>
</evidence>
<feature type="region of interest" description="Disordered" evidence="5">
    <location>
        <begin position="169"/>
        <end position="193"/>
    </location>
</feature>
<dbReference type="AlphaFoldDB" id="D8LC22"/>
<protein>
    <recommendedName>
        <fullName evidence="6">O-GlcNAc transferase C-terminal domain-containing protein</fullName>
    </recommendedName>
</protein>
<dbReference type="STRING" id="2880.D8LC22"/>
<name>D8LC22_ECTSI</name>